<evidence type="ECO:0000313" key="3">
    <source>
        <dbReference type="EMBL" id="SHG77434.1"/>
    </source>
</evidence>
<dbReference type="RefSeq" id="WP_073489241.1">
    <property type="nucleotide sequence ID" value="NZ_FQVN01000013.1"/>
</dbReference>
<name>A0A1M5MIZ7_STRHI</name>
<evidence type="ECO:0000256" key="1">
    <source>
        <dbReference type="SAM" id="MobiDB-lite"/>
    </source>
</evidence>
<evidence type="ECO:0000313" key="4">
    <source>
        <dbReference type="Proteomes" id="UP000184501"/>
    </source>
</evidence>
<feature type="domain" description="DUF397" evidence="2">
    <location>
        <begin position="13"/>
        <end position="66"/>
    </location>
</feature>
<dbReference type="Proteomes" id="UP000184501">
    <property type="component" value="Unassembled WGS sequence"/>
</dbReference>
<dbReference type="InterPro" id="IPR007278">
    <property type="entry name" value="DUF397"/>
</dbReference>
<reference evidence="3 4" key="1">
    <citation type="submission" date="2016-11" db="EMBL/GenBank/DDBJ databases">
        <authorList>
            <person name="Jaros S."/>
            <person name="Januszkiewicz K."/>
            <person name="Wedrychowicz H."/>
        </authorList>
    </citation>
    <scope>NUCLEOTIDE SEQUENCE [LARGE SCALE GENOMIC DNA]</scope>
    <source>
        <strain evidence="3 4">DSM 44523</strain>
    </source>
</reference>
<protein>
    <recommendedName>
        <fullName evidence="2">DUF397 domain-containing protein</fullName>
    </recommendedName>
</protein>
<accession>A0A1M5MIZ7</accession>
<sequence length="73" mass="7774">MTTPHNTPRPRWSWRKSSRSSGASHGACVELACDGEASALRDSKNPTGPVLVVPTETLTAFVAAAKLSKLDPR</sequence>
<dbReference type="AlphaFoldDB" id="A0A1M5MIZ7"/>
<gene>
    <name evidence="3" type="ORF">SAMN05444320_113141</name>
</gene>
<proteinExistence type="predicted"/>
<keyword evidence="4" id="KW-1185">Reference proteome</keyword>
<dbReference type="Pfam" id="PF04149">
    <property type="entry name" value="DUF397"/>
    <property type="match status" value="1"/>
</dbReference>
<dbReference type="OrthoDB" id="4562195at2"/>
<organism evidence="3 4">
    <name type="scientific">Streptoalloteichus hindustanus</name>
    <dbReference type="NCBI Taxonomy" id="2017"/>
    <lineage>
        <taxon>Bacteria</taxon>
        <taxon>Bacillati</taxon>
        <taxon>Actinomycetota</taxon>
        <taxon>Actinomycetes</taxon>
        <taxon>Pseudonocardiales</taxon>
        <taxon>Pseudonocardiaceae</taxon>
        <taxon>Streptoalloteichus</taxon>
    </lineage>
</organism>
<feature type="region of interest" description="Disordered" evidence="1">
    <location>
        <begin position="1"/>
        <end position="25"/>
    </location>
</feature>
<evidence type="ECO:0000259" key="2">
    <source>
        <dbReference type="Pfam" id="PF04149"/>
    </source>
</evidence>
<dbReference type="EMBL" id="FQVN01000013">
    <property type="protein sequence ID" value="SHG77434.1"/>
    <property type="molecule type" value="Genomic_DNA"/>
</dbReference>